<evidence type="ECO:0000256" key="6">
    <source>
        <dbReference type="ARBA" id="ARBA00022741"/>
    </source>
</evidence>
<reference evidence="14 15" key="1">
    <citation type="journal article" date="2012" name="Genome Biol.">
        <title>Genome and low-iron response of an oceanic diatom adapted to chronic iron limitation.</title>
        <authorList>
            <person name="Lommer M."/>
            <person name="Specht M."/>
            <person name="Roy A.S."/>
            <person name="Kraemer L."/>
            <person name="Andreson R."/>
            <person name="Gutowska M.A."/>
            <person name="Wolf J."/>
            <person name="Bergner S.V."/>
            <person name="Schilhabel M.B."/>
            <person name="Klostermeier U.C."/>
            <person name="Beiko R.G."/>
            <person name="Rosenstiel P."/>
            <person name="Hippler M."/>
            <person name="Laroche J."/>
        </authorList>
    </citation>
    <scope>NUCLEOTIDE SEQUENCE [LARGE SCALE GENOMIC DNA]</scope>
    <source>
        <strain evidence="14 15">CCMP1005</strain>
    </source>
</reference>
<evidence type="ECO:0000313" key="15">
    <source>
        <dbReference type="Proteomes" id="UP000266841"/>
    </source>
</evidence>
<dbReference type="PROSITE" id="PS00211">
    <property type="entry name" value="ABC_TRANSPORTER_1"/>
    <property type="match status" value="1"/>
</dbReference>
<dbReference type="CDD" id="cd18582">
    <property type="entry name" value="ABC_6TM_ATM1_ABCB7"/>
    <property type="match status" value="1"/>
</dbReference>
<dbReference type="Pfam" id="PF00664">
    <property type="entry name" value="ABC_membrane"/>
    <property type="match status" value="1"/>
</dbReference>
<feature type="region of interest" description="Disordered" evidence="10">
    <location>
        <begin position="1"/>
        <end position="129"/>
    </location>
</feature>
<evidence type="ECO:0000256" key="11">
    <source>
        <dbReference type="SAM" id="Phobius"/>
    </source>
</evidence>
<gene>
    <name evidence="14" type="ORF">THAOC_16577</name>
</gene>
<dbReference type="Gene3D" id="1.20.1560.10">
    <property type="entry name" value="ABC transporter type 1, transmembrane domain"/>
    <property type="match status" value="1"/>
</dbReference>
<dbReference type="Proteomes" id="UP000266841">
    <property type="component" value="Unassembled WGS sequence"/>
</dbReference>
<feature type="compositionally biased region" description="Basic and acidic residues" evidence="10">
    <location>
        <begin position="198"/>
        <end position="223"/>
    </location>
</feature>
<comment type="caution">
    <text evidence="14">The sequence shown here is derived from an EMBL/GenBank/DDBJ whole genome shotgun (WGS) entry which is preliminary data.</text>
</comment>
<feature type="transmembrane region" description="Helical" evidence="11">
    <location>
        <begin position="363"/>
        <end position="381"/>
    </location>
</feature>
<feature type="compositionally biased region" description="Low complexity" evidence="10">
    <location>
        <begin position="64"/>
        <end position="84"/>
    </location>
</feature>
<evidence type="ECO:0000256" key="8">
    <source>
        <dbReference type="ARBA" id="ARBA00022989"/>
    </source>
</evidence>
<keyword evidence="3" id="KW-0813">Transport</keyword>
<evidence type="ECO:0000256" key="5">
    <source>
        <dbReference type="ARBA" id="ARBA00022692"/>
    </source>
</evidence>
<dbReference type="InterPro" id="IPR003593">
    <property type="entry name" value="AAA+_ATPase"/>
</dbReference>
<dbReference type="PANTHER" id="PTHR24221">
    <property type="entry name" value="ATP-BINDING CASSETTE SUB-FAMILY B"/>
    <property type="match status" value="1"/>
</dbReference>
<evidence type="ECO:0000256" key="10">
    <source>
        <dbReference type="SAM" id="MobiDB-lite"/>
    </source>
</evidence>
<dbReference type="Pfam" id="PF00005">
    <property type="entry name" value="ABC_tran"/>
    <property type="match status" value="1"/>
</dbReference>
<keyword evidence="5 11" id="KW-0812">Transmembrane</keyword>
<evidence type="ECO:0000259" key="13">
    <source>
        <dbReference type="PROSITE" id="PS50929"/>
    </source>
</evidence>
<dbReference type="SMART" id="SM00382">
    <property type="entry name" value="AAA"/>
    <property type="match status" value="1"/>
</dbReference>
<protein>
    <recommendedName>
        <fullName evidence="16">ABC transporter domain-containing protein</fullName>
    </recommendedName>
</protein>
<name>K0SP90_THAOC</name>
<feature type="transmembrane region" description="Helical" evidence="11">
    <location>
        <begin position="276"/>
        <end position="296"/>
    </location>
</feature>
<dbReference type="Gene3D" id="3.40.50.300">
    <property type="entry name" value="P-loop containing nucleotide triphosphate hydrolases"/>
    <property type="match status" value="1"/>
</dbReference>
<dbReference type="GO" id="GO:0005886">
    <property type="term" value="C:plasma membrane"/>
    <property type="evidence" value="ECO:0007669"/>
    <property type="project" value="UniProtKB-SubCell"/>
</dbReference>
<dbReference type="InterPro" id="IPR011527">
    <property type="entry name" value="ABC1_TM_dom"/>
</dbReference>
<dbReference type="EMBL" id="AGNL01018614">
    <property type="protein sequence ID" value="EJK62796.1"/>
    <property type="molecule type" value="Genomic_DNA"/>
</dbReference>
<dbReference type="GO" id="GO:0005743">
    <property type="term" value="C:mitochondrial inner membrane"/>
    <property type="evidence" value="ECO:0007669"/>
    <property type="project" value="TreeGrafter"/>
</dbReference>
<feature type="domain" description="ABC transmembrane type-1" evidence="13">
    <location>
        <begin position="252"/>
        <end position="420"/>
    </location>
</feature>
<feature type="region of interest" description="Disordered" evidence="10">
    <location>
        <begin position="190"/>
        <end position="223"/>
    </location>
</feature>
<dbReference type="InterPro" id="IPR003439">
    <property type="entry name" value="ABC_transporter-like_ATP-bd"/>
</dbReference>
<dbReference type="GO" id="GO:0016887">
    <property type="term" value="F:ATP hydrolysis activity"/>
    <property type="evidence" value="ECO:0007669"/>
    <property type="project" value="InterPro"/>
</dbReference>
<keyword evidence="8 11" id="KW-1133">Transmembrane helix</keyword>
<dbReference type="InterPro" id="IPR017871">
    <property type="entry name" value="ABC_transporter-like_CS"/>
</dbReference>
<dbReference type="AlphaFoldDB" id="K0SP90"/>
<dbReference type="PANTHER" id="PTHR24221:SF402">
    <property type="entry name" value="IRON-SULFUR CLUSTERS TRANSPORTER ABCB7, MITOCHONDRIAL"/>
    <property type="match status" value="1"/>
</dbReference>
<evidence type="ECO:0000256" key="2">
    <source>
        <dbReference type="ARBA" id="ARBA00004651"/>
    </source>
</evidence>
<dbReference type="PROSITE" id="PS50929">
    <property type="entry name" value="ABC_TM1F"/>
    <property type="match status" value="1"/>
</dbReference>
<proteinExistence type="predicted"/>
<evidence type="ECO:0008006" key="16">
    <source>
        <dbReference type="Google" id="ProtNLM"/>
    </source>
</evidence>
<dbReference type="InterPro" id="IPR027417">
    <property type="entry name" value="P-loop_NTPase"/>
</dbReference>
<evidence type="ECO:0000256" key="3">
    <source>
        <dbReference type="ARBA" id="ARBA00022448"/>
    </source>
</evidence>
<feature type="compositionally biased region" description="Basic and acidic residues" evidence="10">
    <location>
        <begin position="50"/>
        <end position="63"/>
    </location>
</feature>
<feature type="compositionally biased region" description="Low complexity" evidence="10">
    <location>
        <begin position="726"/>
        <end position="746"/>
    </location>
</feature>
<accession>K0SP90</accession>
<feature type="domain" description="ABC transporter" evidence="12">
    <location>
        <begin position="485"/>
        <end position="723"/>
    </location>
</feature>
<dbReference type="SUPFAM" id="SSF52540">
    <property type="entry name" value="P-loop containing nucleoside triphosphate hydrolases"/>
    <property type="match status" value="1"/>
</dbReference>
<evidence type="ECO:0000256" key="7">
    <source>
        <dbReference type="ARBA" id="ARBA00022840"/>
    </source>
</evidence>
<comment type="subcellular location">
    <subcellularLocation>
        <location evidence="2">Cell membrane</location>
        <topology evidence="2">Multi-pass membrane protein</topology>
    </subcellularLocation>
    <subcellularLocation>
        <location evidence="1">Mitochondrion membrane</location>
        <topology evidence="1">Multi-pass membrane protein</topology>
    </subcellularLocation>
</comment>
<sequence length="746" mass="80881">AGDAAGAPSRGTVRVRGRCDVGQRTAASKARVGGREEARPLDPPPRRRVRAADAPRQGRDGLHPVRVQGARGRVVGRRPAVGAGRHPRPAPGVPARRPPRGVRRAPVPLVPPPGGDQRGLRGGGTGSRAAVREVDLRPREFPLTSFVRFHHFHRAVINSRFAIPTTLDWFLILDSLSSSWIIKFEGPLARPGVSPQQEHGRAGEGAREGEQEHKLRPQRDGASRMKVEGSFLRLQFSNEGSNRFFARNSIQVFNTIPTLVEVCVVMGIMLRKFGPLEATTVMLTIVLYSAYTILVTSWRSSIRKDMIALDGKAAGKVSDSLLNYETVKYFGNEGHEGRAYEKTLLGYQSHALRAARGLSALNFGQNAIFSLGLSVVMYLTLRGVRGGEATVGDLVLVNGLLFQLSVPLNFIGWVYQEVRQALVDMEAMFELRDTRPGLVDAPGAVPFDPERDGTTIEFEGLEFGYRTSPPTIGEDGKSKGAASAVEAASAGSATGWEARRPILKETTFTIPRGKTVAIVGSSGSGKSTLLRLLYRFYAPDGGTIRLGGRDISSYTIDSVRRAMAVVPQDVVLFNDSIGYNLHYGNFDAPWDEVVEASRKARLHDMIMRLPDGYNTVVGERGLKMSGGEKQRVSLARAILKGAPVLLCDEPTSSLDSRTELEIMANLKEVGRDGGTTCVIIAHRLSTVQDCDSIVVVDAGRVIESGTHDELMRLGGRYSELVAFQRSHGSSSNDGSDINGSDQTLSS</sequence>
<evidence type="ECO:0000313" key="14">
    <source>
        <dbReference type="EMBL" id="EJK62796.1"/>
    </source>
</evidence>
<dbReference type="eggNOG" id="KOG0057">
    <property type="taxonomic scope" value="Eukaryota"/>
</dbReference>
<dbReference type="InterPro" id="IPR036640">
    <property type="entry name" value="ABC1_TM_sf"/>
</dbReference>
<evidence type="ECO:0000256" key="1">
    <source>
        <dbReference type="ARBA" id="ARBA00004225"/>
    </source>
</evidence>
<dbReference type="SUPFAM" id="SSF90123">
    <property type="entry name" value="ABC transporter transmembrane region"/>
    <property type="match status" value="1"/>
</dbReference>
<feature type="compositionally biased region" description="Gly residues" evidence="10">
    <location>
        <begin position="116"/>
        <end position="126"/>
    </location>
</feature>
<dbReference type="OrthoDB" id="45731at2759"/>
<dbReference type="PROSITE" id="PS50893">
    <property type="entry name" value="ABC_TRANSPORTER_2"/>
    <property type="match status" value="1"/>
</dbReference>
<evidence type="ECO:0000256" key="9">
    <source>
        <dbReference type="ARBA" id="ARBA00023136"/>
    </source>
</evidence>
<feature type="non-terminal residue" evidence="14">
    <location>
        <position position="1"/>
    </location>
</feature>
<dbReference type="GO" id="GO:0006879">
    <property type="term" value="P:intracellular iron ion homeostasis"/>
    <property type="evidence" value="ECO:0007669"/>
    <property type="project" value="TreeGrafter"/>
</dbReference>
<evidence type="ECO:0000259" key="12">
    <source>
        <dbReference type="PROSITE" id="PS50893"/>
    </source>
</evidence>
<organism evidence="14 15">
    <name type="scientific">Thalassiosira oceanica</name>
    <name type="common">Marine diatom</name>
    <dbReference type="NCBI Taxonomy" id="159749"/>
    <lineage>
        <taxon>Eukaryota</taxon>
        <taxon>Sar</taxon>
        <taxon>Stramenopiles</taxon>
        <taxon>Ochrophyta</taxon>
        <taxon>Bacillariophyta</taxon>
        <taxon>Coscinodiscophyceae</taxon>
        <taxon>Thalassiosirophycidae</taxon>
        <taxon>Thalassiosirales</taxon>
        <taxon>Thalassiosiraceae</taxon>
        <taxon>Thalassiosira</taxon>
    </lineage>
</organism>
<dbReference type="GO" id="GO:0140359">
    <property type="term" value="F:ABC-type transporter activity"/>
    <property type="evidence" value="ECO:0007669"/>
    <property type="project" value="InterPro"/>
</dbReference>
<dbReference type="GO" id="GO:0005524">
    <property type="term" value="F:ATP binding"/>
    <property type="evidence" value="ECO:0007669"/>
    <property type="project" value="UniProtKB-KW"/>
</dbReference>
<dbReference type="FunFam" id="3.40.50.300:FF:000221">
    <property type="entry name" value="Multidrug ABC transporter ATP-binding protein"/>
    <property type="match status" value="1"/>
</dbReference>
<evidence type="ECO:0000256" key="4">
    <source>
        <dbReference type="ARBA" id="ARBA00022475"/>
    </source>
</evidence>
<feature type="region of interest" description="Disordered" evidence="10">
    <location>
        <begin position="725"/>
        <end position="746"/>
    </location>
</feature>
<keyword evidence="7" id="KW-0067">ATP-binding</keyword>
<dbReference type="InterPro" id="IPR039421">
    <property type="entry name" value="Type_1_exporter"/>
</dbReference>
<keyword evidence="4" id="KW-1003">Cell membrane</keyword>
<keyword evidence="9 11" id="KW-0472">Membrane</keyword>
<keyword evidence="15" id="KW-1185">Reference proteome</keyword>
<keyword evidence="6" id="KW-0547">Nucleotide-binding</keyword>